<evidence type="ECO:0000313" key="2">
    <source>
        <dbReference type="EMBL" id="GHC79130.1"/>
    </source>
</evidence>
<feature type="coiled-coil region" evidence="1">
    <location>
        <begin position="47"/>
        <end position="83"/>
    </location>
</feature>
<sequence>MADSNHEDASVSGPRFGTVNNSAMSFGANSRADTSNYFGGAAPSPEHQKLLTEVQALRDDLARLAATREIEVLDAELVTAEAELATTGQAPRPLLDRVRHALTAAGPIAASFASAVALGESLTALLPGS</sequence>
<evidence type="ECO:0000313" key="3">
    <source>
        <dbReference type="Proteomes" id="UP000638353"/>
    </source>
</evidence>
<dbReference type="RefSeq" id="WP_189820996.1">
    <property type="nucleotide sequence ID" value="NZ_BMVC01000001.1"/>
</dbReference>
<reference evidence="2" key="2">
    <citation type="submission" date="2020-09" db="EMBL/GenBank/DDBJ databases">
        <authorList>
            <person name="Sun Q."/>
            <person name="Ohkuma M."/>
        </authorList>
    </citation>
    <scope>NUCLEOTIDE SEQUENCE</scope>
    <source>
        <strain evidence="2">JCM 4637</strain>
    </source>
</reference>
<comment type="caution">
    <text evidence="2">The sequence shown here is derived from an EMBL/GenBank/DDBJ whole genome shotgun (WGS) entry which is preliminary data.</text>
</comment>
<proteinExistence type="predicted"/>
<reference evidence="2" key="1">
    <citation type="journal article" date="2014" name="Int. J. Syst. Evol. Microbiol.">
        <title>Complete genome sequence of Corynebacterium casei LMG S-19264T (=DSM 44701T), isolated from a smear-ripened cheese.</title>
        <authorList>
            <consortium name="US DOE Joint Genome Institute (JGI-PGF)"/>
            <person name="Walter F."/>
            <person name="Albersmeier A."/>
            <person name="Kalinowski J."/>
            <person name="Ruckert C."/>
        </authorList>
    </citation>
    <scope>NUCLEOTIDE SEQUENCE</scope>
    <source>
        <strain evidence="2">JCM 4637</strain>
    </source>
</reference>
<name>A0A918WTC3_9ACTN</name>
<evidence type="ECO:0000256" key="1">
    <source>
        <dbReference type="SAM" id="Coils"/>
    </source>
</evidence>
<keyword evidence="1" id="KW-0175">Coiled coil</keyword>
<dbReference type="Proteomes" id="UP000638353">
    <property type="component" value="Unassembled WGS sequence"/>
</dbReference>
<accession>A0A918WTC3</accession>
<dbReference type="AlphaFoldDB" id="A0A918WTC3"/>
<organism evidence="2 3">
    <name type="scientific">Streptomyces finlayi</name>
    <dbReference type="NCBI Taxonomy" id="67296"/>
    <lineage>
        <taxon>Bacteria</taxon>
        <taxon>Bacillati</taxon>
        <taxon>Actinomycetota</taxon>
        <taxon>Actinomycetes</taxon>
        <taxon>Kitasatosporales</taxon>
        <taxon>Streptomycetaceae</taxon>
        <taxon>Streptomyces</taxon>
    </lineage>
</organism>
<dbReference type="EMBL" id="BMVC01000001">
    <property type="protein sequence ID" value="GHC79130.1"/>
    <property type="molecule type" value="Genomic_DNA"/>
</dbReference>
<protein>
    <submittedName>
        <fullName evidence="2">Uncharacterized protein</fullName>
    </submittedName>
</protein>
<gene>
    <name evidence="2" type="ORF">GCM10010334_05120</name>
</gene>